<name>A0A841I4E9_9DEIO</name>
<dbReference type="PANTHER" id="PTHR42951">
    <property type="entry name" value="METALLO-BETA-LACTAMASE DOMAIN-CONTAINING"/>
    <property type="match status" value="1"/>
</dbReference>
<dbReference type="Pfam" id="PF00753">
    <property type="entry name" value="Lactamase_B"/>
    <property type="match status" value="1"/>
</dbReference>
<evidence type="ECO:0000259" key="1">
    <source>
        <dbReference type="SMART" id="SM00849"/>
    </source>
</evidence>
<protein>
    <submittedName>
        <fullName evidence="2">Glyoxylase-like metal-dependent hydrolase (Beta-lactamase superfamily II)</fullName>
    </submittedName>
</protein>
<dbReference type="EMBL" id="JACHHG010000009">
    <property type="protein sequence ID" value="MBB6099169.1"/>
    <property type="molecule type" value="Genomic_DNA"/>
</dbReference>
<organism evidence="2 3">
    <name type="scientific">Deinobacterium chartae</name>
    <dbReference type="NCBI Taxonomy" id="521158"/>
    <lineage>
        <taxon>Bacteria</taxon>
        <taxon>Thermotogati</taxon>
        <taxon>Deinococcota</taxon>
        <taxon>Deinococci</taxon>
        <taxon>Deinococcales</taxon>
        <taxon>Deinococcaceae</taxon>
        <taxon>Deinobacterium</taxon>
    </lineage>
</organism>
<evidence type="ECO:0000313" key="3">
    <source>
        <dbReference type="Proteomes" id="UP000569951"/>
    </source>
</evidence>
<dbReference type="CDD" id="cd07743">
    <property type="entry name" value="metallo-hydrolase-like_MBL-fold"/>
    <property type="match status" value="1"/>
</dbReference>
<dbReference type="InterPro" id="IPR036866">
    <property type="entry name" value="RibonucZ/Hydroxyglut_hydro"/>
</dbReference>
<dbReference type="InterPro" id="IPR050855">
    <property type="entry name" value="NDM-1-like"/>
</dbReference>
<accession>A0A841I4E9</accession>
<reference evidence="2 3" key="1">
    <citation type="submission" date="2020-08" db="EMBL/GenBank/DDBJ databases">
        <title>Genomic Encyclopedia of Type Strains, Phase IV (KMG-IV): sequencing the most valuable type-strain genomes for metagenomic binning, comparative biology and taxonomic classification.</title>
        <authorList>
            <person name="Goeker M."/>
        </authorList>
    </citation>
    <scope>NUCLEOTIDE SEQUENCE [LARGE SCALE GENOMIC DNA]</scope>
    <source>
        <strain evidence="2 3">DSM 21458</strain>
    </source>
</reference>
<sequence>MAPAKELVTLAPGVHYLPGAVNVVVLEDGQGGALLVDSGSDADHGRRILRALEARGLQLNAVLNTHSHADHYGGNAFLESRCAGLPVFAPPLEEAILRYPLLEPLYLFGARPPQELQNKFLMGNRSEARLTPPAGPARIGGVELELIEVPGHAARMFAVRAGSVLFASDALFGSEALNKHPLTYCVDSALQKASARKLADLSGVEVVLPGHGEPTTELGALVRSNLASLERTTEAVHAALEDPATPDEVLARVCDRLGVEMKNAAAVVLNRGVISAHLVELLEAGRAASRVEGNRWLWQQA</sequence>
<dbReference type="InterPro" id="IPR001279">
    <property type="entry name" value="Metallo-B-lactamas"/>
</dbReference>
<dbReference type="Gene3D" id="3.60.15.10">
    <property type="entry name" value="Ribonuclease Z/Hydroxyacylglutathione hydrolase-like"/>
    <property type="match status" value="1"/>
</dbReference>
<keyword evidence="3" id="KW-1185">Reference proteome</keyword>
<comment type="caution">
    <text evidence="2">The sequence shown here is derived from an EMBL/GenBank/DDBJ whole genome shotgun (WGS) entry which is preliminary data.</text>
</comment>
<dbReference type="SUPFAM" id="SSF56281">
    <property type="entry name" value="Metallo-hydrolase/oxidoreductase"/>
    <property type="match status" value="1"/>
</dbReference>
<feature type="domain" description="Metallo-beta-lactamase" evidence="1">
    <location>
        <begin position="20"/>
        <end position="211"/>
    </location>
</feature>
<dbReference type="AlphaFoldDB" id="A0A841I4E9"/>
<dbReference type="PANTHER" id="PTHR42951:SF14">
    <property type="entry name" value="METALLO-BETA-LACTAMASE SUPERFAMILY PROTEIN"/>
    <property type="match status" value="1"/>
</dbReference>
<keyword evidence="2" id="KW-0378">Hydrolase</keyword>
<dbReference type="RefSeq" id="WP_183987912.1">
    <property type="nucleotide sequence ID" value="NZ_JACHHG010000009.1"/>
</dbReference>
<proteinExistence type="predicted"/>
<evidence type="ECO:0000313" key="2">
    <source>
        <dbReference type="EMBL" id="MBB6099169.1"/>
    </source>
</evidence>
<dbReference type="Proteomes" id="UP000569951">
    <property type="component" value="Unassembled WGS sequence"/>
</dbReference>
<dbReference type="GO" id="GO:0016787">
    <property type="term" value="F:hydrolase activity"/>
    <property type="evidence" value="ECO:0007669"/>
    <property type="project" value="UniProtKB-KW"/>
</dbReference>
<dbReference type="SMART" id="SM00849">
    <property type="entry name" value="Lactamase_B"/>
    <property type="match status" value="1"/>
</dbReference>
<gene>
    <name evidence="2" type="ORF">HNR42_002605</name>
</gene>